<feature type="domain" description="UspA" evidence="1">
    <location>
        <begin position="9"/>
        <end position="136"/>
    </location>
</feature>
<dbReference type="CDD" id="cd00293">
    <property type="entry name" value="USP-like"/>
    <property type="match status" value="1"/>
</dbReference>
<keyword evidence="3" id="KW-1185">Reference proteome</keyword>
<accession>A0A411EBZ8</accession>
<dbReference type="SUPFAM" id="SSF52402">
    <property type="entry name" value="Adenine nucleotide alpha hydrolases-like"/>
    <property type="match status" value="1"/>
</dbReference>
<dbReference type="EMBL" id="CP035544">
    <property type="protein sequence ID" value="QBA65252.1"/>
    <property type="molecule type" value="Genomic_DNA"/>
</dbReference>
<dbReference type="KEGG" id="mur:EQY75_12350"/>
<dbReference type="InterPro" id="IPR006016">
    <property type="entry name" value="UspA"/>
</dbReference>
<dbReference type="Proteomes" id="UP000290889">
    <property type="component" value="Chromosome"/>
</dbReference>
<gene>
    <name evidence="2" type="ORF">EQY75_12350</name>
</gene>
<dbReference type="Pfam" id="PF00582">
    <property type="entry name" value="Usp"/>
    <property type="match status" value="1"/>
</dbReference>
<protein>
    <submittedName>
        <fullName evidence="2">Universal stress protein</fullName>
    </submittedName>
</protein>
<dbReference type="InterPro" id="IPR014729">
    <property type="entry name" value="Rossmann-like_a/b/a_fold"/>
</dbReference>
<proteinExistence type="predicted"/>
<dbReference type="Gene3D" id="3.40.50.620">
    <property type="entry name" value="HUPs"/>
    <property type="match status" value="1"/>
</dbReference>
<dbReference type="RefSeq" id="WP_129606309.1">
    <property type="nucleotide sequence ID" value="NZ_CP035544.1"/>
</dbReference>
<reference evidence="2 3" key="1">
    <citation type="submission" date="2019-01" db="EMBL/GenBank/DDBJ databases">
        <title>Muriicola soli sp. nov., isolated from soil.</title>
        <authorList>
            <person name="Kang H.J."/>
            <person name="Kim S.B."/>
        </authorList>
    </citation>
    <scope>NUCLEOTIDE SEQUENCE [LARGE SCALE GENOMIC DNA]</scope>
    <source>
        <strain evidence="2 3">MMS17-SY002</strain>
    </source>
</reference>
<name>A0A411EBZ8_9FLAO</name>
<dbReference type="AlphaFoldDB" id="A0A411EBZ8"/>
<evidence type="ECO:0000313" key="3">
    <source>
        <dbReference type="Proteomes" id="UP000290889"/>
    </source>
</evidence>
<dbReference type="OrthoDB" id="1198867at2"/>
<evidence type="ECO:0000313" key="2">
    <source>
        <dbReference type="EMBL" id="QBA65252.1"/>
    </source>
</evidence>
<evidence type="ECO:0000259" key="1">
    <source>
        <dbReference type="Pfam" id="PF00582"/>
    </source>
</evidence>
<organism evidence="2 3">
    <name type="scientific">Muriicola soli</name>
    <dbReference type="NCBI Taxonomy" id="2507538"/>
    <lineage>
        <taxon>Bacteria</taxon>
        <taxon>Pseudomonadati</taxon>
        <taxon>Bacteroidota</taxon>
        <taxon>Flavobacteriia</taxon>
        <taxon>Flavobacteriales</taxon>
        <taxon>Flavobacteriaceae</taxon>
        <taxon>Muriicola</taxon>
    </lineage>
</organism>
<sequence length="271" mass="30442">MNSNKKIYKFLVLTDLKRSLSTMLKGTVGMAKMINGEIEVFHVKKPSEIVASENQLSAMRTINSKHKTVDKKIQNLITPIEKDSGMKIPYSFVFGNVKNEISAYIKKRRPDIIVLGKRKSKPFKLIGDSITEFVLNIHDGVVLITTDNDMLLPNEEISLGMLNNSKPFLNFAFAEDLTKHIQKPVKSFKIIKNSTSVKEVSKAIDDDTIEYVFEQNDGTIRNLSNYLSKNNISLLSIDRGQKDSDNAKKLIPLDITSAISKLNVPLLITAK</sequence>